<feature type="transmembrane region" description="Helical" evidence="6">
    <location>
        <begin position="168"/>
        <end position="186"/>
    </location>
</feature>
<keyword evidence="2" id="KW-0813">Transport</keyword>
<evidence type="ECO:0000256" key="6">
    <source>
        <dbReference type="SAM" id="Phobius"/>
    </source>
</evidence>
<feature type="transmembrane region" description="Helical" evidence="6">
    <location>
        <begin position="256"/>
        <end position="275"/>
    </location>
</feature>
<feature type="transmembrane region" description="Helical" evidence="6">
    <location>
        <begin position="287"/>
        <end position="305"/>
    </location>
</feature>
<dbReference type="GO" id="GO:0022857">
    <property type="term" value="F:transmembrane transporter activity"/>
    <property type="evidence" value="ECO:0007669"/>
    <property type="project" value="InterPro"/>
</dbReference>
<dbReference type="EMBL" id="FNEK01000003">
    <property type="protein sequence ID" value="SDI45886.1"/>
    <property type="molecule type" value="Genomic_DNA"/>
</dbReference>
<evidence type="ECO:0000256" key="1">
    <source>
        <dbReference type="ARBA" id="ARBA00004141"/>
    </source>
</evidence>
<feature type="transmembrane region" description="Helical" evidence="6">
    <location>
        <begin position="52"/>
        <end position="72"/>
    </location>
</feature>
<dbReference type="PROSITE" id="PS00216">
    <property type="entry name" value="SUGAR_TRANSPORT_1"/>
    <property type="match status" value="1"/>
</dbReference>
<dbReference type="SUPFAM" id="SSF103473">
    <property type="entry name" value="MFS general substrate transporter"/>
    <property type="match status" value="1"/>
</dbReference>
<dbReference type="GO" id="GO:0042908">
    <property type="term" value="P:xenobiotic transport"/>
    <property type="evidence" value="ECO:0007669"/>
    <property type="project" value="UniProtKB-ARBA"/>
</dbReference>
<accession>A0A1G8KR81</accession>
<feature type="transmembrane region" description="Helical" evidence="6">
    <location>
        <begin position="377"/>
        <end position="397"/>
    </location>
</feature>
<dbReference type="PANTHER" id="PTHR23502">
    <property type="entry name" value="MAJOR FACILITATOR SUPERFAMILY"/>
    <property type="match status" value="1"/>
</dbReference>
<dbReference type="STRING" id="571298.SAMN04488026_100362"/>
<dbReference type="InterPro" id="IPR036259">
    <property type="entry name" value="MFS_trans_sf"/>
</dbReference>
<name>A0A1G8KR81_9RHOB</name>
<feature type="transmembrane region" description="Helical" evidence="6">
    <location>
        <begin position="217"/>
        <end position="236"/>
    </location>
</feature>
<dbReference type="Pfam" id="PF07690">
    <property type="entry name" value="MFS_1"/>
    <property type="match status" value="1"/>
</dbReference>
<dbReference type="PANTHER" id="PTHR23502:SF132">
    <property type="entry name" value="POLYAMINE TRANSPORTER 2-RELATED"/>
    <property type="match status" value="1"/>
</dbReference>
<keyword evidence="4 6" id="KW-1133">Transmembrane helix</keyword>
<dbReference type="Proteomes" id="UP000199382">
    <property type="component" value="Unassembled WGS sequence"/>
</dbReference>
<feature type="transmembrane region" description="Helical" evidence="6">
    <location>
        <begin position="12"/>
        <end position="32"/>
    </location>
</feature>
<dbReference type="OrthoDB" id="9800416at2"/>
<proteinExistence type="predicted"/>
<evidence type="ECO:0000313" key="9">
    <source>
        <dbReference type="Proteomes" id="UP000199382"/>
    </source>
</evidence>
<dbReference type="AlphaFoldDB" id="A0A1G8KR81"/>
<feature type="transmembrane region" description="Helical" evidence="6">
    <location>
        <begin position="346"/>
        <end position="371"/>
    </location>
</feature>
<feature type="transmembrane region" description="Helical" evidence="6">
    <location>
        <begin position="311"/>
        <end position="334"/>
    </location>
</feature>
<evidence type="ECO:0000259" key="7">
    <source>
        <dbReference type="PROSITE" id="PS50850"/>
    </source>
</evidence>
<evidence type="ECO:0000256" key="5">
    <source>
        <dbReference type="ARBA" id="ARBA00023136"/>
    </source>
</evidence>
<keyword evidence="3 6" id="KW-0812">Transmembrane</keyword>
<feature type="transmembrane region" description="Helical" evidence="6">
    <location>
        <begin position="79"/>
        <end position="98"/>
    </location>
</feature>
<gene>
    <name evidence="8" type="ORF">SAMN04488026_100362</name>
</gene>
<organism evidence="8 9">
    <name type="scientific">Aliiruegeria lutimaris</name>
    <dbReference type="NCBI Taxonomy" id="571298"/>
    <lineage>
        <taxon>Bacteria</taxon>
        <taxon>Pseudomonadati</taxon>
        <taxon>Pseudomonadota</taxon>
        <taxon>Alphaproteobacteria</taxon>
        <taxon>Rhodobacterales</taxon>
        <taxon>Roseobacteraceae</taxon>
        <taxon>Aliiruegeria</taxon>
    </lineage>
</organism>
<keyword evidence="9" id="KW-1185">Reference proteome</keyword>
<feature type="domain" description="Major facilitator superfamily (MFS) profile" evidence="7">
    <location>
        <begin position="13"/>
        <end position="400"/>
    </location>
</feature>
<protein>
    <submittedName>
        <fullName evidence="8">MFS transporter, DHA1 family, bicyclomycin/chloramphenicol resistance protein</fullName>
    </submittedName>
</protein>
<dbReference type="PROSITE" id="PS50850">
    <property type="entry name" value="MFS"/>
    <property type="match status" value="1"/>
</dbReference>
<evidence type="ECO:0000256" key="3">
    <source>
        <dbReference type="ARBA" id="ARBA00022692"/>
    </source>
</evidence>
<dbReference type="GO" id="GO:0005886">
    <property type="term" value="C:plasma membrane"/>
    <property type="evidence" value="ECO:0007669"/>
    <property type="project" value="TreeGrafter"/>
</dbReference>
<reference evidence="8 9" key="1">
    <citation type="submission" date="2016-10" db="EMBL/GenBank/DDBJ databases">
        <authorList>
            <person name="de Groot N.N."/>
        </authorList>
    </citation>
    <scope>NUCLEOTIDE SEQUENCE [LARGE SCALE GENOMIC DNA]</scope>
    <source>
        <strain evidence="8 9">DSM 25294</strain>
    </source>
</reference>
<sequence length="408" mass="43458">MTAPEKPLGQVEFIALMAMLFAMVAFSIDAMLPALPEIAADISPDAPNRAQLIITSFVLGIGLGTLCTGPLSDAFGRKPVIVAGAGLYIIGAVLALMANSVETIFAARLIQGIGAAGPRVVAVAIIRDLYSGRQMARMMSFIMLVFTLVPAIAPTLGAGVIWLAGWHAVFIAFILFAMISTLWLSLRQPETLPRESRRPFRVDPLLEGVREILTHRVVALSLATQTLVFGSFFATISSTQQVFDQTFGRGENFHFWFGAIALCAAPASVINARLVERIGMRGMITRVLAVEICVTALAVGLNWLIPLGATALFFVYFIWTISMFFMVGLTGGNLNALSMEPMGHLAGLTASVTGSLGTIGAVALAIPLGLAFDGTPLPLMIGSLFLVTTAFGMMLLLRATDPQRHMAT</sequence>
<evidence type="ECO:0000256" key="4">
    <source>
        <dbReference type="ARBA" id="ARBA00022989"/>
    </source>
</evidence>
<evidence type="ECO:0000256" key="2">
    <source>
        <dbReference type="ARBA" id="ARBA00022448"/>
    </source>
</evidence>
<dbReference type="RefSeq" id="WP_093148756.1">
    <property type="nucleotide sequence ID" value="NZ_FNEK01000003.1"/>
</dbReference>
<dbReference type="InterPro" id="IPR011701">
    <property type="entry name" value="MFS"/>
</dbReference>
<keyword evidence="5 6" id="KW-0472">Membrane</keyword>
<evidence type="ECO:0000313" key="8">
    <source>
        <dbReference type="EMBL" id="SDI45886.1"/>
    </source>
</evidence>
<feature type="transmembrane region" description="Helical" evidence="6">
    <location>
        <begin position="138"/>
        <end position="162"/>
    </location>
</feature>
<dbReference type="InterPro" id="IPR020846">
    <property type="entry name" value="MFS_dom"/>
</dbReference>
<dbReference type="GO" id="GO:0140115">
    <property type="term" value="P:export across plasma membrane"/>
    <property type="evidence" value="ECO:0007669"/>
    <property type="project" value="UniProtKB-ARBA"/>
</dbReference>
<dbReference type="CDD" id="cd17320">
    <property type="entry name" value="MFS_MdfA_MDR_like"/>
    <property type="match status" value="1"/>
</dbReference>
<dbReference type="InterPro" id="IPR005829">
    <property type="entry name" value="Sugar_transporter_CS"/>
</dbReference>
<feature type="transmembrane region" description="Helical" evidence="6">
    <location>
        <begin position="104"/>
        <end position="126"/>
    </location>
</feature>
<dbReference type="Gene3D" id="1.20.1720.10">
    <property type="entry name" value="Multidrug resistance protein D"/>
    <property type="match status" value="1"/>
</dbReference>
<comment type="subcellular location">
    <subcellularLocation>
        <location evidence="1">Membrane</location>
        <topology evidence="1">Multi-pass membrane protein</topology>
    </subcellularLocation>
</comment>